<dbReference type="Gene3D" id="3.10.180.10">
    <property type="entry name" value="2,3-Dihydroxybiphenyl 1,2-Dioxygenase, domain 1"/>
    <property type="match status" value="1"/>
</dbReference>
<dbReference type="AlphaFoldDB" id="A0A1I0FK52"/>
<name>A0A1I0FK52_9PROT</name>
<accession>A0A1I0FK52</accession>
<evidence type="ECO:0000313" key="2">
    <source>
        <dbReference type="Proteomes" id="UP000199345"/>
    </source>
</evidence>
<protein>
    <submittedName>
        <fullName evidence="1">Uncharacterized protein</fullName>
    </submittedName>
</protein>
<dbReference type="InterPro" id="IPR029068">
    <property type="entry name" value="Glyas_Bleomycin-R_OHBP_Dase"/>
</dbReference>
<dbReference type="EMBL" id="FOIA01000039">
    <property type="protein sequence ID" value="SET58428.1"/>
    <property type="molecule type" value="Genomic_DNA"/>
</dbReference>
<dbReference type="Proteomes" id="UP000199345">
    <property type="component" value="Unassembled WGS sequence"/>
</dbReference>
<organism evidence="1 2">
    <name type="scientific">Nitrosomonas marina</name>
    <dbReference type="NCBI Taxonomy" id="917"/>
    <lineage>
        <taxon>Bacteria</taxon>
        <taxon>Pseudomonadati</taxon>
        <taxon>Pseudomonadota</taxon>
        <taxon>Betaproteobacteria</taxon>
        <taxon>Nitrosomonadales</taxon>
        <taxon>Nitrosomonadaceae</taxon>
        <taxon>Nitrosomonas</taxon>
    </lineage>
</organism>
<keyword evidence="2" id="KW-1185">Reference proteome</keyword>
<sequence length="100" mass="11084">MNAMPKEKIGLSGISYIEFWVGNAKQASYYLRKTMEFCQIGYLGPETGIKDYCSGNHEEGHSLAKCFIDFVKIEKDKGSLSDTKTAVCNARYPLADGTAM</sequence>
<evidence type="ECO:0000313" key="1">
    <source>
        <dbReference type="EMBL" id="SET58428.1"/>
    </source>
</evidence>
<proteinExistence type="predicted"/>
<reference evidence="2" key="1">
    <citation type="submission" date="2016-10" db="EMBL/GenBank/DDBJ databases">
        <authorList>
            <person name="Varghese N."/>
            <person name="Submissions S."/>
        </authorList>
    </citation>
    <scope>NUCLEOTIDE SEQUENCE [LARGE SCALE GENOMIC DNA]</scope>
    <source>
        <strain evidence="2">Nm71</strain>
    </source>
</reference>
<gene>
    <name evidence="1" type="ORF">SAMN05216326_13925</name>
</gene>